<feature type="region of interest" description="Disordered" evidence="1">
    <location>
        <begin position="1"/>
        <end position="35"/>
    </location>
</feature>
<evidence type="ECO:0000313" key="2">
    <source>
        <dbReference type="EMBL" id="CCV07184.1"/>
    </source>
</evidence>
<dbReference type="AlphaFoldDB" id="M5EQW4"/>
<organism evidence="2 3">
    <name type="scientific">Mesorhizobium metallidurans STM 2683</name>
    <dbReference type="NCBI Taxonomy" id="1297569"/>
    <lineage>
        <taxon>Bacteria</taxon>
        <taxon>Pseudomonadati</taxon>
        <taxon>Pseudomonadota</taxon>
        <taxon>Alphaproteobacteria</taxon>
        <taxon>Hyphomicrobiales</taxon>
        <taxon>Phyllobacteriaceae</taxon>
        <taxon>Mesorhizobium</taxon>
    </lineage>
</organism>
<accession>M5EQW4</accession>
<sequence length="55" mass="5908">MTRHSLLITRGSQRGSAPDLKDRCGHPPTARDFDAVGGFLRLTPLPSSFGSGRRG</sequence>
<dbReference type="Proteomes" id="UP000012062">
    <property type="component" value="Unassembled WGS sequence"/>
</dbReference>
<feature type="compositionally biased region" description="Basic and acidic residues" evidence="1">
    <location>
        <begin position="19"/>
        <end position="34"/>
    </location>
</feature>
<proteinExistence type="predicted"/>
<dbReference type="EMBL" id="CAUM01000117">
    <property type="protein sequence ID" value="CCV07184.1"/>
    <property type="molecule type" value="Genomic_DNA"/>
</dbReference>
<evidence type="ECO:0000256" key="1">
    <source>
        <dbReference type="SAM" id="MobiDB-lite"/>
    </source>
</evidence>
<comment type="caution">
    <text evidence="2">The sequence shown here is derived from an EMBL/GenBank/DDBJ whole genome shotgun (WGS) entry which is preliminary data.</text>
</comment>
<keyword evidence="3" id="KW-1185">Reference proteome</keyword>
<evidence type="ECO:0000313" key="3">
    <source>
        <dbReference type="Proteomes" id="UP000012062"/>
    </source>
</evidence>
<protein>
    <submittedName>
        <fullName evidence="2">Uncharacterized protein</fullName>
    </submittedName>
</protein>
<name>M5EQW4_9HYPH</name>
<reference evidence="2 3" key="1">
    <citation type="submission" date="2013-02" db="EMBL/GenBank/DDBJ databases">
        <authorList>
            <person name="Genoscope - CEA"/>
        </authorList>
    </citation>
    <scope>NUCLEOTIDE SEQUENCE [LARGE SCALE GENOMIC DNA]</scope>
    <source>
        <strain evidence="2 3">STM 2683</strain>
    </source>
</reference>
<gene>
    <name evidence="2" type="ORF">MESS2_50035</name>
</gene>